<evidence type="ECO:0000313" key="5">
    <source>
        <dbReference type="Proteomes" id="UP001218218"/>
    </source>
</evidence>
<dbReference type="Proteomes" id="UP001218218">
    <property type="component" value="Unassembled WGS sequence"/>
</dbReference>
<dbReference type="Pfam" id="PF20152">
    <property type="entry name" value="DUF6534"/>
    <property type="match status" value="1"/>
</dbReference>
<feature type="transmembrane region" description="Helical" evidence="2">
    <location>
        <begin position="130"/>
        <end position="150"/>
    </location>
</feature>
<organism evidence="4 5">
    <name type="scientific">Mycena albidolilacea</name>
    <dbReference type="NCBI Taxonomy" id="1033008"/>
    <lineage>
        <taxon>Eukaryota</taxon>
        <taxon>Fungi</taxon>
        <taxon>Dikarya</taxon>
        <taxon>Basidiomycota</taxon>
        <taxon>Agaricomycotina</taxon>
        <taxon>Agaricomycetes</taxon>
        <taxon>Agaricomycetidae</taxon>
        <taxon>Agaricales</taxon>
        <taxon>Marasmiineae</taxon>
        <taxon>Mycenaceae</taxon>
        <taxon>Mycena</taxon>
    </lineage>
</organism>
<feature type="transmembrane region" description="Helical" evidence="2">
    <location>
        <begin position="20"/>
        <end position="41"/>
    </location>
</feature>
<dbReference type="InterPro" id="IPR045339">
    <property type="entry name" value="DUF6534"/>
</dbReference>
<evidence type="ECO:0000256" key="2">
    <source>
        <dbReference type="SAM" id="Phobius"/>
    </source>
</evidence>
<feature type="transmembrane region" description="Helical" evidence="2">
    <location>
        <begin position="53"/>
        <end position="76"/>
    </location>
</feature>
<evidence type="ECO:0000313" key="4">
    <source>
        <dbReference type="EMBL" id="KAJ7362553.1"/>
    </source>
</evidence>
<proteinExistence type="predicted"/>
<gene>
    <name evidence="4" type="ORF">DFH08DRAFT_841143</name>
</gene>
<feature type="transmembrane region" description="Helical" evidence="2">
    <location>
        <begin position="212"/>
        <end position="231"/>
    </location>
</feature>
<name>A0AAD7ALZ9_9AGAR</name>
<feature type="domain" description="DUF6534" evidence="3">
    <location>
        <begin position="177"/>
        <end position="263"/>
    </location>
</feature>
<reference evidence="4" key="1">
    <citation type="submission" date="2023-03" db="EMBL/GenBank/DDBJ databases">
        <title>Massive genome expansion in bonnet fungi (Mycena s.s.) driven by repeated elements and novel gene families across ecological guilds.</title>
        <authorList>
            <consortium name="Lawrence Berkeley National Laboratory"/>
            <person name="Harder C.B."/>
            <person name="Miyauchi S."/>
            <person name="Viragh M."/>
            <person name="Kuo A."/>
            <person name="Thoen E."/>
            <person name="Andreopoulos B."/>
            <person name="Lu D."/>
            <person name="Skrede I."/>
            <person name="Drula E."/>
            <person name="Henrissat B."/>
            <person name="Morin E."/>
            <person name="Kohler A."/>
            <person name="Barry K."/>
            <person name="LaButti K."/>
            <person name="Morin E."/>
            <person name="Salamov A."/>
            <person name="Lipzen A."/>
            <person name="Mereny Z."/>
            <person name="Hegedus B."/>
            <person name="Baldrian P."/>
            <person name="Stursova M."/>
            <person name="Weitz H."/>
            <person name="Taylor A."/>
            <person name="Grigoriev I.V."/>
            <person name="Nagy L.G."/>
            <person name="Martin F."/>
            <person name="Kauserud H."/>
        </authorList>
    </citation>
    <scope>NUCLEOTIDE SEQUENCE</scope>
    <source>
        <strain evidence="4">CBHHK002</strain>
    </source>
</reference>
<dbReference type="AlphaFoldDB" id="A0AAD7ALZ9"/>
<keyword evidence="2" id="KW-0812">Transmembrane</keyword>
<feature type="compositionally biased region" description="Basic and acidic residues" evidence="1">
    <location>
        <begin position="314"/>
        <end position="327"/>
    </location>
</feature>
<comment type="caution">
    <text evidence="4">The sequence shown here is derived from an EMBL/GenBank/DDBJ whole genome shotgun (WGS) entry which is preliminary data.</text>
</comment>
<keyword evidence="2" id="KW-1133">Transmembrane helix</keyword>
<feature type="region of interest" description="Disordered" evidence="1">
    <location>
        <begin position="314"/>
        <end position="333"/>
    </location>
</feature>
<feature type="transmembrane region" description="Helical" evidence="2">
    <location>
        <begin position="96"/>
        <end position="118"/>
    </location>
</feature>
<keyword evidence="5" id="KW-1185">Reference proteome</keyword>
<evidence type="ECO:0000256" key="1">
    <source>
        <dbReference type="SAM" id="MobiDB-lite"/>
    </source>
</evidence>
<evidence type="ECO:0000259" key="3">
    <source>
        <dbReference type="Pfam" id="PF20152"/>
    </source>
</evidence>
<dbReference type="EMBL" id="JARIHO010000004">
    <property type="protein sequence ID" value="KAJ7362553.1"/>
    <property type="molecule type" value="Genomic_DNA"/>
</dbReference>
<feature type="transmembrane region" description="Helical" evidence="2">
    <location>
        <begin position="237"/>
        <end position="259"/>
    </location>
</feature>
<protein>
    <recommendedName>
        <fullName evidence="3">DUF6534 domain-containing protein</fullName>
    </recommendedName>
</protein>
<feature type="transmembrane region" description="Helical" evidence="2">
    <location>
        <begin position="170"/>
        <end position="191"/>
    </location>
</feature>
<accession>A0AAD7ALZ9</accession>
<dbReference type="PANTHER" id="PTHR40465:SF1">
    <property type="entry name" value="DUF6534 DOMAIN-CONTAINING PROTEIN"/>
    <property type="match status" value="1"/>
</dbReference>
<keyword evidence="2" id="KW-0472">Membrane</keyword>
<dbReference type="PANTHER" id="PTHR40465">
    <property type="entry name" value="CHROMOSOME 1, WHOLE GENOME SHOTGUN SEQUENCE"/>
    <property type="match status" value="1"/>
</dbReference>
<sequence>MADTASPPIDINRAFILTWGFQFIAWSLDVALWGIAMVLVLQYFRNFGRKDPLGIRIVVGILAVVATNHIIFSGILTFKNLILLYGNLEAETIIYYQANVMLSSVFVVEFVAQMFYASRIWILTKHDWRYASPVIVLALLQFAAGLGQTAEVAKVHVYAKLQKVTAPTSSTQSAATLACDLTITVILCYVLRKARSGIKRTDSAVDKMIIFALNRGAMTSIWALLQLIFFLAMPGTFVFMMFILPSCELYVISVCSMLLSRESLRVELRGQDGIITALPMGDITTSSRSNEAANGNVHVTTTVHKWVDDIPDDENVHRDAHDSKRTLDQGIAA</sequence>